<evidence type="ECO:0000313" key="3">
    <source>
        <dbReference type="Proteomes" id="UP000767446"/>
    </source>
</evidence>
<reference evidence="2" key="1">
    <citation type="submission" date="2021-02" db="EMBL/GenBank/DDBJ databases">
        <title>Metagenome analyses of Stigonema ocellatum DSM 106950, Chlorogloea purpurea SAG 13.99 and Gomphosphaeria aponina DSM 107014.</title>
        <authorList>
            <person name="Marter P."/>
            <person name="Huang S."/>
        </authorList>
    </citation>
    <scope>NUCLEOTIDE SEQUENCE</scope>
    <source>
        <strain evidence="2">JP213</strain>
    </source>
</reference>
<comment type="caution">
    <text evidence="2">The sequence shown here is derived from an EMBL/GenBank/DDBJ whole genome shotgun (WGS) entry which is preliminary data.</text>
</comment>
<sequence>MNYHCQQNLITPDNNLKTILEFICSEANNLINCGIYYCRQLYFQARNYVTGYQLDKIMKRNLHFKALRSSVAQQALHKVADSFKSYKKLKALYFQGKLEIKPRFPKYRKSGGLAPGVYSTRWVKLTSKGIKCSLGKQVKAWFGLDCFYLPMPSNLEFNEIKEIRIVPKNNCFYAEYVTVVLEQKINLNPNNALGIDHGLDNWLTCVSNIGKSFIIDGRKVKSQNQWYNKKIAKLKKGKAQDYWDDKLAAITEKHNRQMRDNICRCGFGTL</sequence>
<dbReference type="Pfam" id="PF01385">
    <property type="entry name" value="OrfB_IS605"/>
    <property type="match status" value="1"/>
</dbReference>
<gene>
    <name evidence="2" type="ORF">DSM107014_16765</name>
</gene>
<proteinExistence type="predicted"/>
<dbReference type="Proteomes" id="UP000767446">
    <property type="component" value="Unassembled WGS sequence"/>
</dbReference>
<evidence type="ECO:0000313" key="2">
    <source>
        <dbReference type="EMBL" id="MBR8829521.1"/>
    </source>
</evidence>
<evidence type="ECO:0000259" key="1">
    <source>
        <dbReference type="Pfam" id="PF01385"/>
    </source>
</evidence>
<dbReference type="AlphaFoldDB" id="A0A941GY12"/>
<accession>A0A941GY12</accession>
<dbReference type="InterPro" id="IPR001959">
    <property type="entry name" value="Transposase"/>
</dbReference>
<organism evidence="2 3">
    <name type="scientific">Gomphosphaeria aponina SAG 52.96 = DSM 107014</name>
    <dbReference type="NCBI Taxonomy" id="1521640"/>
    <lineage>
        <taxon>Bacteria</taxon>
        <taxon>Bacillati</taxon>
        <taxon>Cyanobacteriota</taxon>
        <taxon>Cyanophyceae</taxon>
        <taxon>Oscillatoriophycideae</taxon>
        <taxon>Chroococcales</taxon>
        <taxon>Gomphosphaeriaceae</taxon>
        <taxon>Gomphosphaeria</taxon>
    </lineage>
</organism>
<protein>
    <submittedName>
        <fullName evidence="2">Transposase</fullName>
    </submittedName>
</protein>
<dbReference type="EMBL" id="JADQBC010000143">
    <property type="protein sequence ID" value="MBR8829521.1"/>
    <property type="molecule type" value="Genomic_DNA"/>
</dbReference>
<name>A0A941GY12_9CHRO</name>
<feature type="domain" description="Probable transposase IS891/IS1136/IS1341" evidence="1">
    <location>
        <begin position="186"/>
        <end position="260"/>
    </location>
</feature>